<comment type="caution">
    <text evidence="1">The sequence shown here is derived from an EMBL/GenBank/DDBJ whole genome shotgun (WGS) entry which is preliminary data.</text>
</comment>
<gene>
    <name evidence="1" type="ORF">KTU01_28180</name>
</gene>
<protein>
    <submittedName>
        <fullName evidence="1">Uncharacterized protein</fullName>
    </submittedName>
</protein>
<proteinExistence type="predicted"/>
<organism evidence="1 2">
    <name type="scientific">Kocuria turfanensis</name>
    <dbReference type="NCBI Taxonomy" id="388357"/>
    <lineage>
        <taxon>Bacteria</taxon>
        <taxon>Bacillati</taxon>
        <taxon>Actinomycetota</taxon>
        <taxon>Actinomycetes</taxon>
        <taxon>Micrococcales</taxon>
        <taxon>Micrococcaceae</taxon>
        <taxon>Kocuria</taxon>
    </lineage>
</organism>
<sequence>MVAVMIEVATTCSTVLAASCPPGHTAVAHAVPGAGRTVVSSRVSSADAAPATAGQNHSLARSVSDLLLVLIGLLAVGFPSGPSPEGDI</sequence>
<reference evidence="1 2" key="1">
    <citation type="submission" date="2019-07" db="EMBL/GenBank/DDBJ databases">
        <title>Whole genome shotgun sequence of Kocuria turfanensis NBRC 107627.</title>
        <authorList>
            <person name="Hosoyama A."/>
            <person name="Uohara A."/>
            <person name="Ohji S."/>
            <person name="Ichikawa N."/>
        </authorList>
    </citation>
    <scope>NUCLEOTIDE SEQUENCE [LARGE SCALE GENOMIC DNA]</scope>
    <source>
        <strain evidence="1 2">NBRC 107627</strain>
    </source>
</reference>
<dbReference type="Proteomes" id="UP000321103">
    <property type="component" value="Unassembled WGS sequence"/>
</dbReference>
<keyword evidence="2" id="KW-1185">Reference proteome</keyword>
<dbReference type="EMBL" id="BJZS01000093">
    <property type="protein sequence ID" value="GEO96695.1"/>
    <property type="molecule type" value="Genomic_DNA"/>
</dbReference>
<evidence type="ECO:0000313" key="2">
    <source>
        <dbReference type="Proteomes" id="UP000321103"/>
    </source>
</evidence>
<name>A0A512IG74_9MICC</name>
<evidence type="ECO:0000313" key="1">
    <source>
        <dbReference type="EMBL" id="GEO96695.1"/>
    </source>
</evidence>
<accession>A0A512IG74</accession>
<dbReference type="AlphaFoldDB" id="A0A512IG74"/>